<sequence>MRYLIFLLLLCFLYSCANYREMRSITRDFPREYNGIDTLIRIDGYYFGLCDDYLCRPFIITDRNEFKGRLGKYYSHNQIVAGFHEFYSKMRTGNYNVVNDTITVNTVAQYGPWSFDILKYVFVIHNSTTLERIYSSNVRNDTIVNKDRIMFLFYPFDADWLK</sequence>
<dbReference type="EMBL" id="FUYV01000001">
    <property type="protein sequence ID" value="SKB30657.1"/>
    <property type="molecule type" value="Genomic_DNA"/>
</dbReference>
<evidence type="ECO:0008006" key="3">
    <source>
        <dbReference type="Google" id="ProtNLM"/>
    </source>
</evidence>
<dbReference type="PROSITE" id="PS51257">
    <property type="entry name" value="PROKAR_LIPOPROTEIN"/>
    <property type="match status" value="1"/>
</dbReference>
<dbReference type="STRING" id="889453.SAMN03080601_00112"/>
<name>A0A1T5A7F6_9BACT</name>
<gene>
    <name evidence="1" type="ORF">SAMN03080601_00112</name>
</gene>
<evidence type="ECO:0000313" key="2">
    <source>
        <dbReference type="Proteomes" id="UP000191055"/>
    </source>
</evidence>
<evidence type="ECO:0000313" key="1">
    <source>
        <dbReference type="EMBL" id="SKB30657.1"/>
    </source>
</evidence>
<dbReference type="KEGG" id="asx:CDL62_06625"/>
<reference evidence="1 2" key="1">
    <citation type="submission" date="2017-02" db="EMBL/GenBank/DDBJ databases">
        <authorList>
            <person name="Peterson S.W."/>
        </authorList>
    </citation>
    <scope>NUCLEOTIDE SEQUENCE [LARGE SCALE GENOMIC DNA]</scope>
    <source>
        <strain evidence="1 2">DSM 24412</strain>
    </source>
</reference>
<protein>
    <recommendedName>
        <fullName evidence="3">Lipoprotein</fullName>
    </recommendedName>
</protein>
<accession>A0A1T5A7F6</accession>
<dbReference type="Proteomes" id="UP000191055">
    <property type="component" value="Unassembled WGS sequence"/>
</dbReference>
<proteinExistence type="predicted"/>
<organism evidence="1 2">
    <name type="scientific">Alkalitalea saponilacus</name>
    <dbReference type="NCBI Taxonomy" id="889453"/>
    <lineage>
        <taxon>Bacteria</taxon>
        <taxon>Pseudomonadati</taxon>
        <taxon>Bacteroidota</taxon>
        <taxon>Bacteroidia</taxon>
        <taxon>Marinilabiliales</taxon>
        <taxon>Marinilabiliaceae</taxon>
        <taxon>Alkalitalea</taxon>
    </lineage>
</organism>
<dbReference type="AlphaFoldDB" id="A0A1T5A7F6"/>
<keyword evidence="2" id="KW-1185">Reference proteome</keyword>